<gene>
    <name evidence="13" type="ORF">DK869_06145</name>
</gene>
<dbReference type="PANTHER" id="PTHR23404">
    <property type="entry name" value="MOLYBDOPTERIN SYNTHASE RELATED"/>
    <property type="match status" value="1"/>
</dbReference>
<evidence type="ECO:0000256" key="11">
    <source>
        <dbReference type="ARBA" id="ARBA00032474"/>
    </source>
</evidence>
<keyword evidence="14" id="KW-1185">Reference proteome</keyword>
<evidence type="ECO:0000256" key="4">
    <source>
        <dbReference type="ARBA" id="ARBA00013858"/>
    </source>
</evidence>
<dbReference type="UniPathway" id="UPA00344"/>
<proteinExistence type="inferred from homology"/>
<evidence type="ECO:0000256" key="10">
    <source>
        <dbReference type="ARBA" id="ARBA00030781"/>
    </source>
</evidence>
<dbReference type="GeneID" id="83703663"/>
<organism evidence="13 14">
    <name type="scientific">Commensalibacter melissae</name>
    <dbReference type="NCBI Taxonomy" id="2070537"/>
    <lineage>
        <taxon>Bacteria</taxon>
        <taxon>Pseudomonadati</taxon>
        <taxon>Pseudomonadota</taxon>
        <taxon>Alphaproteobacteria</taxon>
        <taxon>Acetobacterales</taxon>
        <taxon>Acetobacteraceae</taxon>
    </lineage>
</organism>
<dbReference type="RefSeq" id="WP_110439137.1">
    <property type="nucleotide sequence ID" value="NZ_CP033087.1"/>
</dbReference>
<dbReference type="GO" id="GO:0006777">
    <property type="term" value="P:Mo-molybdopterin cofactor biosynthetic process"/>
    <property type="evidence" value="ECO:0007669"/>
    <property type="project" value="UniProtKB-KW"/>
</dbReference>
<evidence type="ECO:0000313" key="13">
    <source>
        <dbReference type="EMBL" id="PXZ00214.1"/>
    </source>
</evidence>
<dbReference type="InterPro" id="IPR003448">
    <property type="entry name" value="Mopterin_biosynth_MoaE"/>
</dbReference>
<evidence type="ECO:0000256" key="6">
    <source>
        <dbReference type="ARBA" id="ARBA00025448"/>
    </source>
</evidence>
<evidence type="ECO:0000256" key="1">
    <source>
        <dbReference type="ARBA" id="ARBA00005046"/>
    </source>
</evidence>
<evidence type="ECO:0000256" key="9">
    <source>
        <dbReference type="ARBA" id="ARBA00030407"/>
    </source>
</evidence>
<comment type="function">
    <text evidence="6">Converts molybdopterin precursor Z into molybdopterin. This requires the incorporation of two sulfur atoms into precursor Z to generate a dithiolene group. The sulfur is provided by MoaD.</text>
</comment>
<evidence type="ECO:0000256" key="5">
    <source>
        <dbReference type="ARBA" id="ARBA00023150"/>
    </source>
</evidence>
<comment type="similarity">
    <text evidence="2">Belongs to the MoaE family.</text>
</comment>
<dbReference type="Pfam" id="PF02391">
    <property type="entry name" value="MoaE"/>
    <property type="match status" value="1"/>
</dbReference>
<dbReference type="InterPro" id="IPR036563">
    <property type="entry name" value="MoaE_sf"/>
</dbReference>
<dbReference type="GO" id="GO:0030366">
    <property type="term" value="F:molybdopterin synthase activity"/>
    <property type="evidence" value="ECO:0007669"/>
    <property type="project" value="UniProtKB-EC"/>
</dbReference>
<name>A0A318MW08_9PROT</name>
<dbReference type="OrthoDB" id="9803224at2"/>
<dbReference type="CDD" id="cd00756">
    <property type="entry name" value="MoaE"/>
    <property type="match status" value="1"/>
</dbReference>
<evidence type="ECO:0000256" key="12">
    <source>
        <dbReference type="ARBA" id="ARBA00049878"/>
    </source>
</evidence>
<evidence type="ECO:0000256" key="8">
    <source>
        <dbReference type="ARBA" id="ARBA00029745"/>
    </source>
</evidence>
<evidence type="ECO:0000256" key="2">
    <source>
        <dbReference type="ARBA" id="ARBA00005426"/>
    </source>
</evidence>
<keyword evidence="5" id="KW-0501">Molybdenum cofactor biosynthesis</keyword>
<reference evidence="13 14" key="1">
    <citation type="submission" date="2018-05" db="EMBL/GenBank/DDBJ databases">
        <title>Reference genomes for bee gut microbiota database.</title>
        <authorList>
            <person name="Ellegaard K.M."/>
        </authorList>
    </citation>
    <scope>NUCLEOTIDE SEQUENCE [LARGE SCALE GENOMIC DNA]</scope>
    <source>
        <strain evidence="13 14">ESL0284</strain>
    </source>
</reference>
<dbReference type="Proteomes" id="UP000247565">
    <property type="component" value="Unassembled WGS sequence"/>
</dbReference>
<evidence type="ECO:0000313" key="14">
    <source>
        <dbReference type="Proteomes" id="UP000247565"/>
    </source>
</evidence>
<comment type="pathway">
    <text evidence="1">Cofactor biosynthesis; molybdopterin biosynthesis.</text>
</comment>
<dbReference type="SUPFAM" id="SSF54690">
    <property type="entry name" value="Molybdopterin synthase subunit MoaE"/>
    <property type="match status" value="1"/>
</dbReference>
<evidence type="ECO:0000256" key="3">
    <source>
        <dbReference type="ARBA" id="ARBA00011950"/>
    </source>
</evidence>
<sequence length="152" mass="17983">MFSVKIQTQPFSQEEFRKKIHAFNCGAIVSFTGIVRGFDEKEPLDYLYLEHFPSVTEQEIERIIHLAKKRWDIQGCQVIHRVGNLRVGEEIVLVLTAASHRKAAFESAEFIMDYLKSEAPFWKKEFFRNGQSRWVRAKSYDLKEKERWSSHE</sequence>
<dbReference type="EC" id="2.8.1.12" evidence="3"/>
<comment type="catalytic activity">
    <reaction evidence="12">
        <text>2 [molybdopterin-synthase sulfur-carrier protein]-C-terminal-Gly-aminoethanethioate + cyclic pyranopterin phosphate + H2O = molybdopterin + 2 [molybdopterin-synthase sulfur-carrier protein]-C-terminal Gly-Gly + 2 H(+)</text>
        <dbReference type="Rhea" id="RHEA:26333"/>
        <dbReference type="Rhea" id="RHEA-COMP:12202"/>
        <dbReference type="Rhea" id="RHEA-COMP:19907"/>
        <dbReference type="ChEBI" id="CHEBI:15377"/>
        <dbReference type="ChEBI" id="CHEBI:15378"/>
        <dbReference type="ChEBI" id="CHEBI:58698"/>
        <dbReference type="ChEBI" id="CHEBI:59648"/>
        <dbReference type="ChEBI" id="CHEBI:90778"/>
        <dbReference type="ChEBI" id="CHEBI:232372"/>
        <dbReference type="EC" id="2.8.1.12"/>
    </reaction>
</comment>
<dbReference type="AlphaFoldDB" id="A0A318MW08"/>
<protein>
    <recommendedName>
        <fullName evidence="4">Molybdopterin synthase catalytic subunit</fullName>
        <ecNumber evidence="3">2.8.1.12</ecNumber>
    </recommendedName>
    <alternativeName>
        <fullName evidence="10">MPT synthase subunit 2</fullName>
    </alternativeName>
    <alternativeName>
        <fullName evidence="8">Molybdenum cofactor biosynthesis protein E</fullName>
    </alternativeName>
    <alternativeName>
        <fullName evidence="9">Molybdopterin-converting factor large subunit</fullName>
    </alternativeName>
    <alternativeName>
        <fullName evidence="11">Molybdopterin-converting factor subunit 2</fullName>
    </alternativeName>
</protein>
<accession>A0A318MW08</accession>
<dbReference type="EMBL" id="QGLT01000003">
    <property type="protein sequence ID" value="PXZ00214.1"/>
    <property type="molecule type" value="Genomic_DNA"/>
</dbReference>
<evidence type="ECO:0000256" key="7">
    <source>
        <dbReference type="ARBA" id="ARBA00026066"/>
    </source>
</evidence>
<dbReference type="Gene3D" id="3.90.1170.40">
    <property type="entry name" value="Molybdopterin biosynthesis MoaE subunit"/>
    <property type="match status" value="1"/>
</dbReference>
<comment type="subunit">
    <text evidence="7">Heterotetramer of 2 MoaD subunits and 2 MoaE subunits. Also stable as homodimer. The enzyme changes between these two forms during catalysis.</text>
</comment>
<comment type="caution">
    <text evidence="13">The sequence shown here is derived from an EMBL/GenBank/DDBJ whole genome shotgun (WGS) entry which is preliminary data.</text>
</comment>